<evidence type="ECO:0000256" key="1">
    <source>
        <dbReference type="SAM" id="MobiDB-lite"/>
    </source>
</evidence>
<keyword evidence="2" id="KW-0808">Transferase</keyword>
<feature type="compositionally biased region" description="Basic and acidic residues" evidence="1">
    <location>
        <begin position="258"/>
        <end position="268"/>
    </location>
</feature>
<feature type="compositionally biased region" description="Basic residues" evidence="1">
    <location>
        <begin position="7"/>
        <end position="20"/>
    </location>
</feature>
<organism evidence="2">
    <name type="scientific">uncultured Acidimicrobiales bacterium</name>
    <dbReference type="NCBI Taxonomy" id="310071"/>
    <lineage>
        <taxon>Bacteria</taxon>
        <taxon>Bacillati</taxon>
        <taxon>Actinomycetota</taxon>
        <taxon>Acidimicrobiia</taxon>
        <taxon>Acidimicrobiales</taxon>
        <taxon>environmental samples</taxon>
    </lineage>
</organism>
<dbReference type="AlphaFoldDB" id="A0A6J4I1D3"/>
<accession>A0A6J4I1D3</accession>
<sequence>AAPARPRGGRARHRPRRHPARSPAGPRLCAGAEPREVGSGRARASHEQPCRRRDGNRGRARRGGGLRQADQGARPRRGPHGEPALLPAASMAGGCACRAGHPGRRSGDRCVLDAARCRARHGARARSRGGSPRSARLPGGPPGEAGRRRHPHAPRRAECRPGDARGAGRPRHLRGQAGQRGASSRLVAPGRRARAGRPARAGVDDGAGPEAQGARRVRSRAAACAGRRPHWSRLPWPHHGAAGGQGAHGRRRLGSRSALDERRTPGHV</sequence>
<name>A0A6J4I1D3_9ACTN</name>
<gene>
    <name evidence="2" type="ORF">AVDCRST_MAG50-1474</name>
</gene>
<dbReference type="EC" id="2.1.2.9" evidence="2"/>
<feature type="compositionally biased region" description="Low complexity" evidence="1">
    <location>
        <begin position="128"/>
        <end position="138"/>
    </location>
</feature>
<proteinExistence type="predicted"/>
<dbReference type="GO" id="GO:0004479">
    <property type="term" value="F:methionyl-tRNA formyltransferase activity"/>
    <property type="evidence" value="ECO:0007669"/>
    <property type="project" value="UniProtKB-EC"/>
</dbReference>
<feature type="compositionally biased region" description="Low complexity" evidence="1">
    <location>
        <begin position="198"/>
        <end position="226"/>
    </location>
</feature>
<feature type="compositionally biased region" description="Basic and acidic residues" evidence="1">
    <location>
        <begin position="33"/>
        <end position="57"/>
    </location>
</feature>
<reference evidence="2" key="1">
    <citation type="submission" date="2020-02" db="EMBL/GenBank/DDBJ databases">
        <authorList>
            <person name="Meier V. D."/>
        </authorList>
    </citation>
    <scope>NUCLEOTIDE SEQUENCE</scope>
    <source>
        <strain evidence="2">AVDCRST_MAG50</strain>
    </source>
</reference>
<evidence type="ECO:0000313" key="2">
    <source>
        <dbReference type="EMBL" id="CAA9237412.1"/>
    </source>
</evidence>
<protein>
    <submittedName>
        <fullName evidence="2">Methionyl-tRNA formyltransferase</fullName>
        <ecNumber evidence="2">2.1.2.9</ecNumber>
    </submittedName>
</protein>
<feature type="region of interest" description="Disordered" evidence="1">
    <location>
        <begin position="1"/>
        <end position="87"/>
    </location>
</feature>
<feature type="region of interest" description="Disordered" evidence="1">
    <location>
        <begin position="120"/>
        <end position="268"/>
    </location>
</feature>
<feature type="non-terminal residue" evidence="2">
    <location>
        <position position="268"/>
    </location>
</feature>
<dbReference type="EMBL" id="CADCTF010000085">
    <property type="protein sequence ID" value="CAA9237412.1"/>
    <property type="molecule type" value="Genomic_DNA"/>
</dbReference>
<feature type="non-terminal residue" evidence="2">
    <location>
        <position position="1"/>
    </location>
</feature>